<evidence type="ECO:0000256" key="5">
    <source>
        <dbReference type="ARBA" id="ARBA00023014"/>
    </source>
</evidence>
<dbReference type="NCBIfam" id="NF004885">
    <property type="entry name" value="PRK06246.1"/>
    <property type="match status" value="1"/>
</dbReference>
<evidence type="ECO:0000256" key="4">
    <source>
        <dbReference type="ARBA" id="ARBA00023004"/>
    </source>
</evidence>
<dbReference type="GO" id="GO:0046872">
    <property type="term" value="F:metal ion binding"/>
    <property type="evidence" value="ECO:0007669"/>
    <property type="project" value="UniProtKB-KW"/>
</dbReference>
<accession>A0A0P8Y863</accession>
<sequence>MKEIHIDTITSEVEKLCIDACCNIGDDVYNSLKKAMDMEESPSGLGILHQLIENIEISRRDVTPICQDTGMAVFFLELGQDIHITSGYLYDAINEGVRRGYTKGYLRKSVVLSGIDRINTMDNTPAIIHTSIVPGDKLKITFAPKGFGSENMSAIKMLKPSDGIKGIKDFVFETVNNAGSNPCPPIILGIGLGGTFEKCALLSKQALLRNLDEENPDPNLALLEKEILNEVNNLGIGPQGLGGRVTCLGVSILSYPTHIAGMPVAVNIQCHASRHKEIIL</sequence>
<proteinExistence type="inferred from homology"/>
<name>A0A0P8Y863_9CLOT</name>
<dbReference type="AlphaFoldDB" id="A0A0P8Y863"/>
<keyword evidence="3" id="KW-0479">Metal-binding</keyword>
<dbReference type="Proteomes" id="UP000050326">
    <property type="component" value="Unassembled WGS sequence"/>
</dbReference>
<dbReference type="PATRIC" id="fig|36849.3.peg.3821"/>
<evidence type="ECO:0000256" key="2">
    <source>
        <dbReference type="ARBA" id="ARBA00022485"/>
    </source>
</evidence>
<protein>
    <submittedName>
        <fullName evidence="8">L(+)-tartrate dehydratase subunit alpha</fullName>
        <ecNumber evidence="8">4.2.1.32</ecNumber>
    </submittedName>
</protein>
<dbReference type="InterPro" id="IPR051208">
    <property type="entry name" value="Class-I_Fumarase/Tartrate_DH"/>
</dbReference>
<dbReference type="PANTHER" id="PTHR30389:SF17">
    <property type="entry name" value="L(+)-TARTRATE DEHYDRATASE SUBUNIT ALPHA-RELATED"/>
    <property type="match status" value="1"/>
</dbReference>
<organism evidence="8 9">
    <name type="scientific">Oxobacter pfennigii</name>
    <dbReference type="NCBI Taxonomy" id="36849"/>
    <lineage>
        <taxon>Bacteria</taxon>
        <taxon>Bacillati</taxon>
        <taxon>Bacillota</taxon>
        <taxon>Clostridia</taxon>
        <taxon>Eubacteriales</taxon>
        <taxon>Clostridiaceae</taxon>
        <taxon>Oxobacter</taxon>
    </lineage>
</organism>
<reference evidence="8 9" key="1">
    <citation type="submission" date="2015-09" db="EMBL/GenBank/DDBJ databases">
        <title>Genome sequence of Oxobacter pfennigii DSM 3222.</title>
        <authorList>
            <person name="Poehlein A."/>
            <person name="Bengelsdorf F.R."/>
            <person name="Schiel-Bengelsdorf B."/>
            <person name="Duerre P."/>
            <person name="Daniel R."/>
        </authorList>
    </citation>
    <scope>NUCLEOTIDE SEQUENCE [LARGE SCALE GENOMIC DNA]</scope>
    <source>
        <strain evidence="8 9">DSM 3222</strain>
    </source>
</reference>
<keyword evidence="6 8" id="KW-0456">Lyase</keyword>
<dbReference type="InterPro" id="IPR004646">
    <property type="entry name" value="Fe-S_hydro-lyase_TtdA-typ_cat"/>
</dbReference>
<evidence type="ECO:0000256" key="1">
    <source>
        <dbReference type="ARBA" id="ARBA00008876"/>
    </source>
</evidence>
<keyword evidence="9" id="KW-1185">Reference proteome</keyword>
<evidence type="ECO:0000256" key="6">
    <source>
        <dbReference type="ARBA" id="ARBA00023239"/>
    </source>
</evidence>
<dbReference type="EC" id="4.2.1.32" evidence="8"/>
<dbReference type="EMBL" id="LKET01000051">
    <property type="protein sequence ID" value="KPU42850.1"/>
    <property type="molecule type" value="Genomic_DNA"/>
</dbReference>
<gene>
    <name evidence="8" type="primary">ttdA</name>
    <name evidence="8" type="ORF">OXPF_36140</name>
</gene>
<dbReference type="GO" id="GO:0008730">
    <property type="term" value="F:L(+)-tartrate dehydratase activity"/>
    <property type="evidence" value="ECO:0007669"/>
    <property type="project" value="UniProtKB-EC"/>
</dbReference>
<dbReference type="NCBIfam" id="TIGR00722">
    <property type="entry name" value="ttdA_fumA_fumB"/>
    <property type="match status" value="1"/>
</dbReference>
<keyword evidence="5" id="KW-0411">Iron-sulfur</keyword>
<dbReference type="STRING" id="36849.OXPF_36140"/>
<evidence type="ECO:0000313" key="9">
    <source>
        <dbReference type="Proteomes" id="UP000050326"/>
    </source>
</evidence>
<feature type="domain" description="Fe-S hydro-lyase tartrate dehydratase alpha-type catalytic" evidence="7">
    <location>
        <begin position="11"/>
        <end position="278"/>
    </location>
</feature>
<dbReference type="GO" id="GO:0051539">
    <property type="term" value="F:4 iron, 4 sulfur cluster binding"/>
    <property type="evidence" value="ECO:0007669"/>
    <property type="project" value="UniProtKB-KW"/>
</dbReference>
<keyword evidence="4" id="KW-0408">Iron</keyword>
<comment type="similarity">
    <text evidence="1">Belongs to the class-I fumarase family.</text>
</comment>
<dbReference type="OrthoDB" id="9798978at2"/>
<dbReference type="PANTHER" id="PTHR30389">
    <property type="entry name" value="FUMARATE HYDRATASE-RELATED"/>
    <property type="match status" value="1"/>
</dbReference>
<comment type="caution">
    <text evidence="8">The sequence shown here is derived from an EMBL/GenBank/DDBJ whole genome shotgun (WGS) entry which is preliminary data.</text>
</comment>
<evidence type="ECO:0000313" key="8">
    <source>
        <dbReference type="EMBL" id="KPU42850.1"/>
    </source>
</evidence>
<evidence type="ECO:0000256" key="3">
    <source>
        <dbReference type="ARBA" id="ARBA00022723"/>
    </source>
</evidence>
<keyword evidence="2" id="KW-0004">4Fe-4S</keyword>
<dbReference type="Pfam" id="PF05681">
    <property type="entry name" value="Fumerase"/>
    <property type="match status" value="1"/>
</dbReference>
<evidence type="ECO:0000259" key="7">
    <source>
        <dbReference type="Pfam" id="PF05681"/>
    </source>
</evidence>
<dbReference type="RefSeq" id="WP_054876589.1">
    <property type="nucleotide sequence ID" value="NZ_LKET01000051.1"/>
</dbReference>